<organism evidence="2 3">
    <name type="scientific">Tetrahymena thermophila (strain SB210)</name>
    <dbReference type="NCBI Taxonomy" id="312017"/>
    <lineage>
        <taxon>Eukaryota</taxon>
        <taxon>Sar</taxon>
        <taxon>Alveolata</taxon>
        <taxon>Ciliophora</taxon>
        <taxon>Intramacronucleata</taxon>
        <taxon>Oligohymenophorea</taxon>
        <taxon>Hymenostomatida</taxon>
        <taxon>Tetrahymenina</taxon>
        <taxon>Tetrahymenidae</taxon>
        <taxon>Tetrahymena</taxon>
    </lineage>
</organism>
<feature type="compositionally biased region" description="Basic and acidic residues" evidence="1">
    <location>
        <begin position="260"/>
        <end position="269"/>
    </location>
</feature>
<proteinExistence type="predicted"/>
<evidence type="ECO:0000313" key="2">
    <source>
        <dbReference type="EMBL" id="EAR84117.1"/>
    </source>
</evidence>
<protein>
    <submittedName>
        <fullName evidence="2">Sperm-tail PG-rich repeat protein</fullName>
    </submittedName>
</protein>
<dbReference type="PANTHER" id="PTHR21580:SF60">
    <property type="entry name" value="SPERM-TAIL PG-RICH REPEAT-CONTAINING PROTEIN 2"/>
    <property type="match status" value="1"/>
</dbReference>
<dbReference type="InParanoid" id="I7LT25"/>
<dbReference type="HOGENOM" id="CLU_468122_0_0_1"/>
<dbReference type="eggNOG" id="ENOG502QT7V">
    <property type="taxonomic scope" value="Eukaryota"/>
</dbReference>
<keyword evidence="3" id="KW-1185">Reference proteome</keyword>
<dbReference type="GeneID" id="7833896"/>
<dbReference type="Proteomes" id="UP000009168">
    <property type="component" value="Unassembled WGS sequence"/>
</dbReference>
<sequence>MAFVFKAPRKDNRSQTADIVGPGAYIDLFPPQTNIQKNLRPFNSTSIKGVNLEVKVKEQLPGPGYYNVQSNNHEKVVISSPDEEIKVIEIPKPSSFFKNRQHRFQNEDKIEVPGPGAYEIEKANRRKVKGGIKLQGKPKSVIDHLMQINRYSSIPSIPGKQQQYGYTENENNQLELNQLNNSMADADKKLGPGCYDVKGTFDKPSRIRGVSWHNQNLNKTGISEKLDTSCYVGPGSYETNYFSQGPLYKLKQSHVFSSKSNRDQRRGERANSFLSSKNKSIMSTSYQVQNDSEPDDSDSEFEYIEDATPGPGYYHNESTMSSIKTVGKPEKFQYFGTRSERFKQVKNEIIVGPGQYNPIMVEKLGKVENVAIQNKTVPFGSSNTRFETKIFQEIKPCPGQYEPRNTFEDRLIYRIQRGYRGNFGSTERRFKNQSFQQEEIPGPGQYLDPIIEKENEDVKPNSIFISKTKRDGLAEKKKVVPPPGQYNIDAYDIKKKVQKDDEDDPELAVKKPGFLSGEVRFKEPKVVKKDDDDDFDDGVPITSNKHISDLYKKKPKQVAPFGSKQKRFIASKQNSKVAPGQYYDQLQQSWNKRTFNILFAEI</sequence>
<accession>I7LT25</accession>
<dbReference type="InterPro" id="IPR010736">
    <property type="entry name" value="SHIPPO-rpt"/>
</dbReference>
<dbReference type="OrthoDB" id="406368at2759"/>
<evidence type="ECO:0000313" key="3">
    <source>
        <dbReference type="Proteomes" id="UP000009168"/>
    </source>
</evidence>
<dbReference type="EMBL" id="GG662432">
    <property type="protein sequence ID" value="EAR84117.1"/>
    <property type="molecule type" value="Genomic_DNA"/>
</dbReference>
<feature type="compositionally biased region" description="Acidic residues" evidence="1">
    <location>
        <begin position="292"/>
        <end position="302"/>
    </location>
</feature>
<dbReference type="AlphaFoldDB" id="I7LT25"/>
<feature type="region of interest" description="Disordered" evidence="1">
    <location>
        <begin position="255"/>
        <end position="274"/>
    </location>
</feature>
<evidence type="ECO:0000256" key="1">
    <source>
        <dbReference type="SAM" id="MobiDB-lite"/>
    </source>
</evidence>
<name>I7LT25_TETTS</name>
<dbReference type="STRING" id="312017.I7LT25"/>
<dbReference type="RefSeq" id="XP_001031780.1">
    <property type="nucleotide sequence ID" value="XM_001031780.3"/>
</dbReference>
<gene>
    <name evidence="2" type="ORF">TTHERM_00723020</name>
</gene>
<dbReference type="InterPro" id="IPR051291">
    <property type="entry name" value="CIMAP"/>
</dbReference>
<dbReference type="OMA" id="PTQYFQE"/>
<dbReference type="PANTHER" id="PTHR21580">
    <property type="entry name" value="SHIPPO-1-RELATED"/>
    <property type="match status" value="1"/>
</dbReference>
<feature type="region of interest" description="Disordered" evidence="1">
    <location>
        <begin position="283"/>
        <end position="302"/>
    </location>
</feature>
<reference evidence="3" key="1">
    <citation type="journal article" date="2006" name="PLoS Biol.">
        <title>Macronuclear genome sequence of the ciliate Tetrahymena thermophila, a model eukaryote.</title>
        <authorList>
            <person name="Eisen J.A."/>
            <person name="Coyne R.S."/>
            <person name="Wu M."/>
            <person name="Wu D."/>
            <person name="Thiagarajan M."/>
            <person name="Wortman J.R."/>
            <person name="Badger J.H."/>
            <person name="Ren Q."/>
            <person name="Amedeo P."/>
            <person name="Jones K.M."/>
            <person name="Tallon L.J."/>
            <person name="Delcher A.L."/>
            <person name="Salzberg S.L."/>
            <person name="Silva J.C."/>
            <person name="Haas B.J."/>
            <person name="Majoros W.H."/>
            <person name="Farzad M."/>
            <person name="Carlton J.M."/>
            <person name="Smith R.K. Jr."/>
            <person name="Garg J."/>
            <person name="Pearlman R.E."/>
            <person name="Karrer K.M."/>
            <person name="Sun L."/>
            <person name="Manning G."/>
            <person name="Elde N.C."/>
            <person name="Turkewitz A.P."/>
            <person name="Asai D.J."/>
            <person name="Wilkes D.E."/>
            <person name="Wang Y."/>
            <person name="Cai H."/>
            <person name="Collins K."/>
            <person name="Stewart B.A."/>
            <person name="Lee S.R."/>
            <person name="Wilamowska K."/>
            <person name="Weinberg Z."/>
            <person name="Ruzzo W.L."/>
            <person name="Wloga D."/>
            <person name="Gaertig J."/>
            <person name="Frankel J."/>
            <person name="Tsao C.-C."/>
            <person name="Gorovsky M.A."/>
            <person name="Keeling P.J."/>
            <person name="Waller R.F."/>
            <person name="Patron N.J."/>
            <person name="Cherry J.M."/>
            <person name="Stover N.A."/>
            <person name="Krieger C.J."/>
            <person name="del Toro C."/>
            <person name="Ryder H.F."/>
            <person name="Williamson S.C."/>
            <person name="Barbeau R.A."/>
            <person name="Hamilton E.P."/>
            <person name="Orias E."/>
        </authorList>
    </citation>
    <scope>NUCLEOTIDE SEQUENCE [LARGE SCALE GENOMIC DNA]</scope>
    <source>
        <strain evidence="3">SB210</strain>
    </source>
</reference>
<dbReference type="KEGG" id="tet:TTHERM_00723020"/>
<dbReference type="Pfam" id="PF07004">
    <property type="entry name" value="SHIPPO-rpt"/>
    <property type="match status" value="5"/>
</dbReference>